<accession>A0A482XM36</accession>
<dbReference type="EMBL" id="QKKF02005430">
    <property type="protein sequence ID" value="RZF46903.1"/>
    <property type="molecule type" value="Genomic_DNA"/>
</dbReference>
<proteinExistence type="predicted"/>
<dbReference type="Proteomes" id="UP000291343">
    <property type="component" value="Unassembled WGS sequence"/>
</dbReference>
<name>A0A482XM36_LAOST</name>
<reference evidence="1 2" key="1">
    <citation type="journal article" date="2017" name="Gigascience">
        <title>Genome sequence of the small brown planthopper, Laodelphax striatellus.</title>
        <authorList>
            <person name="Zhu J."/>
            <person name="Jiang F."/>
            <person name="Wang X."/>
            <person name="Yang P."/>
            <person name="Bao Y."/>
            <person name="Zhao W."/>
            <person name="Wang W."/>
            <person name="Lu H."/>
            <person name="Wang Q."/>
            <person name="Cui N."/>
            <person name="Li J."/>
            <person name="Chen X."/>
            <person name="Luo L."/>
            <person name="Yu J."/>
            <person name="Kang L."/>
            <person name="Cui F."/>
        </authorList>
    </citation>
    <scope>NUCLEOTIDE SEQUENCE [LARGE SCALE GENOMIC DNA]</scope>
    <source>
        <strain evidence="1">Lst14</strain>
    </source>
</reference>
<evidence type="ECO:0000313" key="2">
    <source>
        <dbReference type="Proteomes" id="UP000291343"/>
    </source>
</evidence>
<evidence type="ECO:0000313" key="1">
    <source>
        <dbReference type="EMBL" id="RZF46903.1"/>
    </source>
</evidence>
<keyword evidence="2" id="KW-1185">Reference proteome</keyword>
<sequence>DTRTADEIKFWPVDVLRVHALRVTQRAGAEDHLAEVEPVKYTPKNLNVMRIAEGCDVKMRVGSQWQEEFTTDGNEM</sequence>
<dbReference type="AlphaFoldDB" id="A0A482XM36"/>
<organism evidence="1 2">
    <name type="scientific">Laodelphax striatellus</name>
    <name type="common">Small brown planthopper</name>
    <name type="synonym">Delphax striatella</name>
    <dbReference type="NCBI Taxonomy" id="195883"/>
    <lineage>
        <taxon>Eukaryota</taxon>
        <taxon>Metazoa</taxon>
        <taxon>Ecdysozoa</taxon>
        <taxon>Arthropoda</taxon>
        <taxon>Hexapoda</taxon>
        <taxon>Insecta</taxon>
        <taxon>Pterygota</taxon>
        <taxon>Neoptera</taxon>
        <taxon>Paraneoptera</taxon>
        <taxon>Hemiptera</taxon>
        <taxon>Auchenorrhyncha</taxon>
        <taxon>Fulgoroidea</taxon>
        <taxon>Delphacidae</taxon>
        <taxon>Criomorphinae</taxon>
        <taxon>Laodelphax</taxon>
    </lineage>
</organism>
<feature type="non-terminal residue" evidence="1">
    <location>
        <position position="1"/>
    </location>
</feature>
<gene>
    <name evidence="1" type="ORF">LSTR_LSTR017209</name>
</gene>
<protein>
    <submittedName>
        <fullName evidence="1">Uncharacterized protein</fullName>
    </submittedName>
</protein>
<feature type="non-terminal residue" evidence="1">
    <location>
        <position position="76"/>
    </location>
</feature>
<dbReference type="InParanoid" id="A0A482XM36"/>
<comment type="caution">
    <text evidence="1">The sequence shown here is derived from an EMBL/GenBank/DDBJ whole genome shotgun (WGS) entry which is preliminary data.</text>
</comment>